<gene>
    <name evidence="1" type="ORF">H7849_00430</name>
</gene>
<proteinExistence type="predicted"/>
<dbReference type="SUPFAM" id="SSF56784">
    <property type="entry name" value="HAD-like"/>
    <property type="match status" value="1"/>
</dbReference>
<dbReference type="RefSeq" id="WP_186743490.1">
    <property type="nucleotide sequence ID" value="NZ_CP060394.1"/>
</dbReference>
<dbReference type="AlphaFoldDB" id="A0A7G8BJ16"/>
<dbReference type="SFLD" id="SFLDS00003">
    <property type="entry name" value="Haloacid_Dehalogenase"/>
    <property type="match status" value="1"/>
</dbReference>
<dbReference type="Gene3D" id="3.30.1240.10">
    <property type="match status" value="1"/>
</dbReference>
<sequence>MSQFPIRSSSPVKLIAIDIDGTLLPSTGTIISERNRLALRQAQKAGVDIVIATGRRQAYAAPLIQPIGLNQETVLITSNGTIMRTLGGERMERAFLPLETARGLCGVLRQFGGTTVFTFDRDGKGELVIESLEQLHARIALWVEANRPWLEEVRPLEGAFDAGESPVQGMICGTLEEMDQAEEWLAASPFAERVEMHQTRYPARNLSILDILPPGCSKGVALQRLSARRGLRREEVMAVGDNYNDLEMLKFSGHPVLMGNASSELLAEGRDWGWHVAPTNDEDGVAQVIEDILCSQFAMGCDVSMVE</sequence>
<dbReference type="SFLD" id="SFLDG01140">
    <property type="entry name" value="C2.B:_Phosphomannomutase_and_P"/>
    <property type="match status" value="1"/>
</dbReference>
<dbReference type="PANTHER" id="PTHR10000">
    <property type="entry name" value="PHOSPHOSERINE PHOSPHATASE"/>
    <property type="match status" value="1"/>
</dbReference>
<organism evidence="1 2">
    <name type="scientific">Alloacidobacterium dinghuense</name>
    <dbReference type="NCBI Taxonomy" id="2763107"/>
    <lineage>
        <taxon>Bacteria</taxon>
        <taxon>Pseudomonadati</taxon>
        <taxon>Acidobacteriota</taxon>
        <taxon>Terriglobia</taxon>
        <taxon>Terriglobales</taxon>
        <taxon>Acidobacteriaceae</taxon>
        <taxon>Alloacidobacterium</taxon>
    </lineage>
</organism>
<dbReference type="NCBIfam" id="TIGR01484">
    <property type="entry name" value="HAD-SF-IIB"/>
    <property type="match status" value="2"/>
</dbReference>
<evidence type="ECO:0000313" key="2">
    <source>
        <dbReference type="Proteomes" id="UP000515312"/>
    </source>
</evidence>
<dbReference type="KEGG" id="adin:H7849_00430"/>
<dbReference type="PANTHER" id="PTHR10000:SF8">
    <property type="entry name" value="HAD SUPERFAMILY HYDROLASE-LIKE, TYPE 3"/>
    <property type="match status" value="1"/>
</dbReference>
<keyword evidence="2" id="KW-1185">Reference proteome</keyword>
<accession>A0A7G8BJ16</accession>
<dbReference type="EMBL" id="CP060394">
    <property type="protein sequence ID" value="QNI32536.1"/>
    <property type="molecule type" value="Genomic_DNA"/>
</dbReference>
<dbReference type="InterPro" id="IPR036412">
    <property type="entry name" value="HAD-like_sf"/>
</dbReference>
<dbReference type="Proteomes" id="UP000515312">
    <property type="component" value="Chromosome"/>
</dbReference>
<dbReference type="GO" id="GO:0005829">
    <property type="term" value="C:cytosol"/>
    <property type="evidence" value="ECO:0007669"/>
    <property type="project" value="TreeGrafter"/>
</dbReference>
<reference evidence="1 2" key="1">
    <citation type="submission" date="2020-08" db="EMBL/GenBank/DDBJ databases">
        <title>Edaphobacter telluris sp. nov. and Acidobacterium dinghuensis sp. nov., two acidobacteria isolated from forest soil.</title>
        <authorList>
            <person name="Fu J."/>
            <person name="Qiu L."/>
        </authorList>
    </citation>
    <scope>NUCLEOTIDE SEQUENCE [LARGE SCALE GENOMIC DNA]</scope>
    <source>
        <strain evidence="1">4Y35</strain>
    </source>
</reference>
<evidence type="ECO:0000313" key="1">
    <source>
        <dbReference type="EMBL" id="QNI32536.1"/>
    </source>
</evidence>
<dbReference type="InterPro" id="IPR006379">
    <property type="entry name" value="HAD-SF_hydro_IIB"/>
</dbReference>
<dbReference type="CDD" id="cd07516">
    <property type="entry name" value="HAD_Pase"/>
    <property type="match status" value="1"/>
</dbReference>
<dbReference type="GO" id="GO:0016791">
    <property type="term" value="F:phosphatase activity"/>
    <property type="evidence" value="ECO:0007669"/>
    <property type="project" value="TreeGrafter"/>
</dbReference>
<dbReference type="InterPro" id="IPR023214">
    <property type="entry name" value="HAD_sf"/>
</dbReference>
<dbReference type="Pfam" id="PF08282">
    <property type="entry name" value="Hydrolase_3"/>
    <property type="match status" value="1"/>
</dbReference>
<protein>
    <submittedName>
        <fullName evidence="1">HAD family phosphatase</fullName>
    </submittedName>
</protein>
<dbReference type="Gene3D" id="3.40.50.1000">
    <property type="entry name" value="HAD superfamily/HAD-like"/>
    <property type="match status" value="1"/>
</dbReference>
<name>A0A7G8BJ16_9BACT</name>
<dbReference type="GO" id="GO:0000287">
    <property type="term" value="F:magnesium ion binding"/>
    <property type="evidence" value="ECO:0007669"/>
    <property type="project" value="TreeGrafter"/>
</dbReference>